<dbReference type="Proteomes" id="UP000245626">
    <property type="component" value="Unassembled WGS sequence"/>
</dbReference>
<name>A0ACD0NSQ0_9BASI</name>
<proteinExistence type="predicted"/>
<evidence type="ECO:0000313" key="2">
    <source>
        <dbReference type="Proteomes" id="UP000245626"/>
    </source>
</evidence>
<sequence length="134" mass="14416">MRLGERIKSEPCQLRGSPKAVSVSAAAVVGLGPPPSHPSFPPSPTSLGSEPHSSPSPFRTSKEARSHGAVCTALYCTCACSPKSFRIESNQKRKKRLYGRRGSQTERNEMVGTRATRSHRPLSPLFPIEDDSGG</sequence>
<reference evidence="1 2" key="1">
    <citation type="journal article" date="2018" name="Mol. Biol. Evol.">
        <title>Broad Genomic Sampling Reveals a Smut Pathogenic Ancestry of the Fungal Clade Ustilaginomycotina.</title>
        <authorList>
            <person name="Kijpornyongpan T."/>
            <person name="Mondo S.J."/>
            <person name="Barry K."/>
            <person name="Sandor L."/>
            <person name="Lee J."/>
            <person name="Lipzen A."/>
            <person name="Pangilinan J."/>
            <person name="LaButti K."/>
            <person name="Hainaut M."/>
            <person name="Henrissat B."/>
            <person name="Grigoriev I.V."/>
            <person name="Spatafora J.W."/>
            <person name="Aime M.C."/>
        </authorList>
    </citation>
    <scope>NUCLEOTIDE SEQUENCE [LARGE SCALE GENOMIC DNA]</scope>
    <source>
        <strain evidence="1 2">SA 807</strain>
    </source>
</reference>
<keyword evidence="2" id="KW-1185">Reference proteome</keyword>
<dbReference type="EMBL" id="KZ820138">
    <property type="protein sequence ID" value="PWN48817.1"/>
    <property type="molecule type" value="Genomic_DNA"/>
</dbReference>
<gene>
    <name evidence="1" type="ORF">IE53DRAFT_176286</name>
</gene>
<organism evidence="1 2">
    <name type="scientific">Violaceomyces palustris</name>
    <dbReference type="NCBI Taxonomy" id="1673888"/>
    <lineage>
        <taxon>Eukaryota</taxon>
        <taxon>Fungi</taxon>
        <taxon>Dikarya</taxon>
        <taxon>Basidiomycota</taxon>
        <taxon>Ustilaginomycotina</taxon>
        <taxon>Ustilaginomycetes</taxon>
        <taxon>Violaceomycetales</taxon>
        <taxon>Violaceomycetaceae</taxon>
        <taxon>Violaceomyces</taxon>
    </lineage>
</organism>
<accession>A0ACD0NSQ0</accession>
<evidence type="ECO:0000313" key="1">
    <source>
        <dbReference type="EMBL" id="PWN48817.1"/>
    </source>
</evidence>
<protein>
    <submittedName>
        <fullName evidence="1">Uncharacterized protein</fullName>
    </submittedName>
</protein>